<protein>
    <recommendedName>
        <fullName evidence="10">Leucine-rich repeat-containing N-terminal plant-type domain-containing protein</fullName>
    </recommendedName>
</protein>
<dbReference type="EMBL" id="BSEH01000377">
    <property type="protein sequence ID" value="GLJ58430.1"/>
    <property type="molecule type" value="Genomic_DNA"/>
</dbReference>
<feature type="domain" description="Leucine-rich repeat-containing N-terminal plant-type" evidence="10">
    <location>
        <begin position="36"/>
        <end position="74"/>
    </location>
</feature>
<sequence>MNPHIRYFMKMEYLVFLVMLLLPSSFSTLVQPSAPPDQLSLLTVKATITSDPNNALANWNTTIPMCNWTGVLCSPNSQQVVMLDFTAKGLQGVISLALGNLTALVQLYLNYNQLHGSIPDELGKLTGLKFLLCLDNYFTGIILPSLKNLSTLLHLDLSSNNLHGPIPPEIGMLTQLRWLYLYANQLSGSIPSSIGNLSNLVVLQLLANNLTGSIPHEIGNLTQLRTSSSMKISCQEQSFFRNHSFGIGDADQFAKTSPMEK</sequence>
<dbReference type="Pfam" id="PF00560">
    <property type="entry name" value="LRR_1"/>
    <property type="match status" value="4"/>
</dbReference>
<evidence type="ECO:0000256" key="7">
    <source>
        <dbReference type="ARBA" id="ARBA00023136"/>
    </source>
</evidence>
<dbReference type="Gene3D" id="3.80.10.10">
    <property type="entry name" value="Ribonuclease Inhibitor"/>
    <property type="match status" value="2"/>
</dbReference>
<evidence type="ECO:0000256" key="2">
    <source>
        <dbReference type="ARBA" id="ARBA00022614"/>
    </source>
</evidence>
<dbReference type="EMBL" id="BSEH01000377">
    <property type="protein sequence ID" value="GLJ58433.1"/>
    <property type="molecule type" value="Genomic_DNA"/>
</dbReference>
<dbReference type="SUPFAM" id="SSF52058">
    <property type="entry name" value="L domain-like"/>
    <property type="match status" value="1"/>
</dbReference>
<evidence type="ECO:0000256" key="4">
    <source>
        <dbReference type="ARBA" id="ARBA00022729"/>
    </source>
</evidence>
<accession>A0AAD3RRC6</accession>
<keyword evidence="8" id="KW-0325">Glycoprotein</keyword>
<evidence type="ECO:0000256" key="9">
    <source>
        <dbReference type="SAM" id="SignalP"/>
    </source>
</evidence>
<evidence type="ECO:0000259" key="10">
    <source>
        <dbReference type="Pfam" id="PF08263"/>
    </source>
</evidence>
<evidence type="ECO:0000256" key="1">
    <source>
        <dbReference type="ARBA" id="ARBA00004167"/>
    </source>
</evidence>
<dbReference type="InterPro" id="IPR032675">
    <property type="entry name" value="LRR_dom_sf"/>
</dbReference>
<feature type="chain" id="PRO_5042441071" description="Leucine-rich repeat-containing N-terminal plant-type domain-containing protein" evidence="9">
    <location>
        <begin position="28"/>
        <end position="261"/>
    </location>
</feature>
<feature type="signal peptide" evidence="9">
    <location>
        <begin position="1"/>
        <end position="27"/>
    </location>
</feature>
<name>A0AAD3RRC6_CRYJA</name>
<dbReference type="InterPro" id="IPR050994">
    <property type="entry name" value="At_inactive_RLKs"/>
</dbReference>
<dbReference type="Pfam" id="PF08263">
    <property type="entry name" value="LRRNT_2"/>
    <property type="match status" value="1"/>
</dbReference>
<dbReference type="GO" id="GO:0016020">
    <property type="term" value="C:membrane"/>
    <property type="evidence" value="ECO:0007669"/>
    <property type="project" value="UniProtKB-SubCell"/>
</dbReference>
<keyword evidence="6" id="KW-1133">Transmembrane helix</keyword>
<dbReference type="InterPro" id="IPR013210">
    <property type="entry name" value="LRR_N_plant-typ"/>
</dbReference>
<evidence type="ECO:0000313" key="11">
    <source>
        <dbReference type="EMBL" id="GLJ58430.1"/>
    </source>
</evidence>
<keyword evidence="7" id="KW-0472">Membrane</keyword>
<dbReference type="Proteomes" id="UP001234787">
    <property type="component" value="Unassembled WGS sequence"/>
</dbReference>
<evidence type="ECO:0000256" key="8">
    <source>
        <dbReference type="ARBA" id="ARBA00023180"/>
    </source>
</evidence>
<organism evidence="12 13">
    <name type="scientific">Cryptomeria japonica</name>
    <name type="common">Japanese cedar</name>
    <name type="synonym">Cupressus japonica</name>
    <dbReference type="NCBI Taxonomy" id="3369"/>
    <lineage>
        <taxon>Eukaryota</taxon>
        <taxon>Viridiplantae</taxon>
        <taxon>Streptophyta</taxon>
        <taxon>Embryophyta</taxon>
        <taxon>Tracheophyta</taxon>
        <taxon>Spermatophyta</taxon>
        <taxon>Pinopsida</taxon>
        <taxon>Pinidae</taxon>
        <taxon>Conifers II</taxon>
        <taxon>Cupressales</taxon>
        <taxon>Cupressaceae</taxon>
        <taxon>Cryptomeria</taxon>
    </lineage>
</organism>
<dbReference type="PANTHER" id="PTHR48010:SF58">
    <property type="entry name" value="RECEPTOR PROTEIN KINASE-LIKE PROTEIN ZAR1"/>
    <property type="match status" value="1"/>
</dbReference>
<evidence type="ECO:0000313" key="12">
    <source>
        <dbReference type="EMBL" id="GLJ58433.1"/>
    </source>
</evidence>
<reference evidence="12" key="1">
    <citation type="submission" date="2022-12" db="EMBL/GenBank/DDBJ databases">
        <title>Chromosome-Level Genome Assembly of Japanese Cedar (Cryptomeriajaponica D. Don).</title>
        <authorList>
            <person name="Fujino T."/>
            <person name="Yamaguchi K."/>
            <person name="Yokoyama T."/>
            <person name="Hamanaka T."/>
            <person name="Harazono Y."/>
            <person name="Kamada H."/>
            <person name="Kobayashi W."/>
            <person name="Ujino-Ihara T."/>
            <person name="Uchiyama K."/>
            <person name="Matsumoto A."/>
            <person name="Izuno A."/>
            <person name="Tsumura Y."/>
            <person name="Toyoda A."/>
            <person name="Shigenobu S."/>
            <person name="Moriguchi Y."/>
            <person name="Ueno S."/>
            <person name="Kasahara M."/>
        </authorList>
    </citation>
    <scope>NUCLEOTIDE SEQUENCE</scope>
</reference>
<keyword evidence="2" id="KW-0433">Leucine-rich repeat</keyword>
<proteinExistence type="predicted"/>
<gene>
    <name evidence="11" type="ORF">SUGI_1448320</name>
    <name evidence="12" type="ORF">SUGI_1448370</name>
</gene>
<keyword evidence="4 9" id="KW-0732">Signal</keyword>
<dbReference type="FunFam" id="3.80.10.10:FF:000275">
    <property type="entry name" value="Leucine-rich repeat receptor-like protein kinase"/>
    <property type="match status" value="1"/>
</dbReference>
<comment type="caution">
    <text evidence="12">The sequence shown here is derived from an EMBL/GenBank/DDBJ whole genome shotgun (WGS) entry which is preliminary data.</text>
</comment>
<comment type="subcellular location">
    <subcellularLocation>
        <location evidence="1">Membrane</location>
        <topology evidence="1">Single-pass membrane protein</topology>
    </subcellularLocation>
</comment>
<evidence type="ECO:0000256" key="6">
    <source>
        <dbReference type="ARBA" id="ARBA00022989"/>
    </source>
</evidence>
<dbReference type="SMART" id="SM00369">
    <property type="entry name" value="LRR_TYP"/>
    <property type="match status" value="2"/>
</dbReference>
<evidence type="ECO:0000256" key="3">
    <source>
        <dbReference type="ARBA" id="ARBA00022692"/>
    </source>
</evidence>
<evidence type="ECO:0000256" key="5">
    <source>
        <dbReference type="ARBA" id="ARBA00022737"/>
    </source>
</evidence>
<dbReference type="AlphaFoldDB" id="A0AAD3RRC6"/>
<keyword evidence="13" id="KW-1185">Reference proteome</keyword>
<dbReference type="InterPro" id="IPR001611">
    <property type="entry name" value="Leu-rich_rpt"/>
</dbReference>
<dbReference type="InterPro" id="IPR003591">
    <property type="entry name" value="Leu-rich_rpt_typical-subtyp"/>
</dbReference>
<dbReference type="PANTHER" id="PTHR48010">
    <property type="entry name" value="OS05G0588300 PROTEIN"/>
    <property type="match status" value="1"/>
</dbReference>
<keyword evidence="3" id="KW-0812">Transmembrane</keyword>
<keyword evidence="5" id="KW-0677">Repeat</keyword>
<evidence type="ECO:0000313" key="13">
    <source>
        <dbReference type="Proteomes" id="UP001234787"/>
    </source>
</evidence>